<evidence type="ECO:0000256" key="3">
    <source>
        <dbReference type="ARBA" id="ARBA00023136"/>
    </source>
</evidence>
<dbReference type="PANTHER" id="PTHR43649">
    <property type="entry name" value="ARABINOSE-BINDING PROTEIN-RELATED"/>
    <property type="match status" value="1"/>
</dbReference>
<feature type="signal peptide" evidence="6">
    <location>
        <begin position="1"/>
        <end position="25"/>
    </location>
</feature>
<keyword evidence="3" id="KW-0472">Membrane</keyword>
<dbReference type="InterPro" id="IPR050490">
    <property type="entry name" value="Bact_solute-bd_prot1"/>
</dbReference>
<keyword evidence="4" id="KW-0564">Palmitate</keyword>
<accession>A0A927C9V1</accession>
<dbReference type="PROSITE" id="PS51257">
    <property type="entry name" value="PROKAR_LIPOPROTEIN"/>
    <property type="match status" value="1"/>
</dbReference>
<dbReference type="AlphaFoldDB" id="A0A927C9V1"/>
<protein>
    <submittedName>
        <fullName evidence="7">Extracellular solute-binding protein</fullName>
    </submittedName>
</protein>
<evidence type="ECO:0000256" key="2">
    <source>
        <dbReference type="ARBA" id="ARBA00022729"/>
    </source>
</evidence>
<dbReference type="SUPFAM" id="SSF53850">
    <property type="entry name" value="Periplasmic binding protein-like II"/>
    <property type="match status" value="1"/>
</dbReference>
<proteinExistence type="predicted"/>
<dbReference type="PANTHER" id="PTHR43649:SF33">
    <property type="entry name" value="POLYGALACTURONAN_RHAMNOGALACTURONAN-BINDING PROTEIN YTCQ"/>
    <property type="match status" value="1"/>
</dbReference>
<keyword evidence="2 6" id="KW-0732">Signal</keyword>
<evidence type="ECO:0000313" key="7">
    <source>
        <dbReference type="EMBL" id="MBD2863499.1"/>
    </source>
</evidence>
<keyword evidence="5" id="KW-0449">Lipoprotein</keyword>
<dbReference type="RefSeq" id="WP_190929129.1">
    <property type="nucleotide sequence ID" value="NZ_JACXJA010000020.1"/>
</dbReference>
<evidence type="ECO:0000256" key="4">
    <source>
        <dbReference type="ARBA" id="ARBA00023139"/>
    </source>
</evidence>
<dbReference type="Gene3D" id="3.40.190.10">
    <property type="entry name" value="Periplasmic binding protein-like II"/>
    <property type="match status" value="1"/>
</dbReference>
<comment type="caution">
    <text evidence="7">The sequence shown here is derived from an EMBL/GenBank/DDBJ whole genome shotgun (WGS) entry which is preliminary data.</text>
</comment>
<feature type="chain" id="PRO_5036996351" evidence="6">
    <location>
        <begin position="26"/>
        <end position="439"/>
    </location>
</feature>
<sequence length="439" mass="48681">MSKFEKAAKLIIILCLLAILSVACSGEGKTTTESPAVPEQQQKPVTLTVFTPASNGSLEQFTKEFGSDIQKKFPHVSFDYVGGAKWGVDIPAVLGTNQTIDFVVVQAVSFNHVVKIFDLQYDIEELIKTKKYDLSHIQPNIIEGMRGLTPGGKLYGLPVSTSNFALMYNKDLFDRFGVAYPKDGMTWDEVYDLARKLTRTEEGVQYYGLVTDFVAYSLFNQLSASYIDPATNKAMFSSDPKWTALTSNITRFFQTSGMDLSKGWTWDAPSKRFHTEHVAAMNFYAVPPSSTANWDMVTSPVFKDAPGIGTQGNPLAFFPTSMSKHKELVFDIMTYLTSEEYQLEKAKEGVLPVLTSNKVRDAFGQDVVGYKDRNVKALVSNKSAIPSLKTDQYADGHGIIAQAMIQVASGVKDVNTALREADEKLNLKIKEAEQQKLQK</sequence>
<name>A0A927C9V1_9BACL</name>
<dbReference type="EMBL" id="JACXJA010000020">
    <property type="protein sequence ID" value="MBD2863499.1"/>
    <property type="molecule type" value="Genomic_DNA"/>
</dbReference>
<evidence type="ECO:0000313" key="8">
    <source>
        <dbReference type="Proteomes" id="UP000639396"/>
    </source>
</evidence>
<evidence type="ECO:0000256" key="5">
    <source>
        <dbReference type="ARBA" id="ARBA00023288"/>
    </source>
</evidence>
<reference evidence="7" key="1">
    <citation type="submission" date="2020-09" db="EMBL/GenBank/DDBJ databases">
        <title>A novel bacterium of genus Paenibacillus, isolated from South China Sea.</title>
        <authorList>
            <person name="Huang H."/>
            <person name="Mo K."/>
            <person name="Hu Y."/>
        </authorList>
    </citation>
    <scope>NUCLEOTIDE SEQUENCE</scope>
    <source>
        <strain evidence="7">IB182363</strain>
    </source>
</reference>
<gene>
    <name evidence="7" type="ORF">IDH45_16010</name>
</gene>
<dbReference type="Pfam" id="PF01547">
    <property type="entry name" value="SBP_bac_1"/>
    <property type="match status" value="1"/>
</dbReference>
<keyword evidence="8" id="KW-1185">Reference proteome</keyword>
<evidence type="ECO:0000256" key="6">
    <source>
        <dbReference type="SAM" id="SignalP"/>
    </source>
</evidence>
<dbReference type="InterPro" id="IPR006059">
    <property type="entry name" value="SBP"/>
</dbReference>
<evidence type="ECO:0000256" key="1">
    <source>
        <dbReference type="ARBA" id="ARBA00022475"/>
    </source>
</evidence>
<dbReference type="Proteomes" id="UP000639396">
    <property type="component" value="Unassembled WGS sequence"/>
</dbReference>
<organism evidence="7 8">
    <name type="scientific">Paenibacillus oceani</name>
    <dbReference type="NCBI Taxonomy" id="2772510"/>
    <lineage>
        <taxon>Bacteria</taxon>
        <taxon>Bacillati</taxon>
        <taxon>Bacillota</taxon>
        <taxon>Bacilli</taxon>
        <taxon>Bacillales</taxon>
        <taxon>Paenibacillaceae</taxon>
        <taxon>Paenibacillus</taxon>
    </lineage>
</organism>
<keyword evidence="1" id="KW-1003">Cell membrane</keyword>